<evidence type="ECO:0000256" key="1">
    <source>
        <dbReference type="SAM" id="Coils"/>
    </source>
</evidence>
<keyword evidence="1" id="KW-0175">Coiled coil</keyword>
<name>A0ABR2KLW1_9EUKA</name>
<organism evidence="3 4">
    <name type="scientific">Tritrichomonas musculus</name>
    <dbReference type="NCBI Taxonomy" id="1915356"/>
    <lineage>
        <taxon>Eukaryota</taxon>
        <taxon>Metamonada</taxon>
        <taxon>Parabasalia</taxon>
        <taxon>Tritrichomonadida</taxon>
        <taxon>Tritrichomonadidae</taxon>
        <taxon>Tritrichomonas</taxon>
    </lineage>
</organism>
<proteinExistence type="predicted"/>
<keyword evidence="4" id="KW-1185">Reference proteome</keyword>
<protein>
    <submittedName>
        <fullName evidence="3">Uncharacterized protein</fullName>
    </submittedName>
</protein>
<reference evidence="3 4" key="1">
    <citation type="submission" date="2024-04" db="EMBL/GenBank/DDBJ databases">
        <title>Tritrichomonas musculus Genome.</title>
        <authorList>
            <person name="Alves-Ferreira E."/>
            <person name="Grigg M."/>
            <person name="Lorenzi H."/>
            <person name="Galac M."/>
        </authorList>
    </citation>
    <scope>NUCLEOTIDE SEQUENCE [LARGE SCALE GENOMIC DNA]</scope>
    <source>
        <strain evidence="3 4">EAF2021</strain>
    </source>
</reference>
<comment type="caution">
    <text evidence="3">The sequence shown here is derived from an EMBL/GenBank/DDBJ whole genome shotgun (WGS) entry which is preliminary data.</text>
</comment>
<feature type="coiled-coil region" evidence="1">
    <location>
        <begin position="27"/>
        <end position="103"/>
    </location>
</feature>
<evidence type="ECO:0000256" key="2">
    <source>
        <dbReference type="SAM" id="MobiDB-lite"/>
    </source>
</evidence>
<feature type="coiled-coil region" evidence="1">
    <location>
        <begin position="222"/>
        <end position="249"/>
    </location>
</feature>
<feature type="region of interest" description="Disordered" evidence="2">
    <location>
        <begin position="1"/>
        <end position="23"/>
    </location>
</feature>
<sequence>MSSSETSKRSIKSNQKNILPNSNNATLSRLNEEISQLSNILSNLARENSEKRKNISLLERQLESITDAVSQNIDIVKDVTDQMEAENNELVEACQLQQDLLNEISTKYRICVEKGIDFSQYPEFELEELQDFLPEEAQIEGDSLAFIRQIGMKIPYFSDCNSVESFLDRCSELMREVKKVTNAKLYRSAPSKFRPDEKLLKMTLPELKEKLHKMELKYSMKYSKYSRQLADLNNQKHFYEKKYDEFLALDRKQNSYFSPSGTTVAPFSPFDDLSVVEPISSPDDTEISDIQTPRKHSGRMQPLSPIIFERASPVHSLIDDW</sequence>
<evidence type="ECO:0000313" key="3">
    <source>
        <dbReference type="EMBL" id="KAK8890960.1"/>
    </source>
</evidence>
<feature type="compositionally biased region" description="Polar residues" evidence="2">
    <location>
        <begin position="14"/>
        <end position="23"/>
    </location>
</feature>
<gene>
    <name evidence="3" type="ORF">M9Y10_028161</name>
</gene>
<evidence type="ECO:0000313" key="4">
    <source>
        <dbReference type="Proteomes" id="UP001470230"/>
    </source>
</evidence>
<dbReference type="Proteomes" id="UP001470230">
    <property type="component" value="Unassembled WGS sequence"/>
</dbReference>
<accession>A0ABR2KLW1</accession>
<dbReference type="EMBL" id="JAPFFF010000004">
    <property type="protein sequence ID" value="KAK8890960.1"/>
    <property type="molecule type" value="Genomic_DNA"/>
</dbReference>